<gene>
    <name evidence="11" type="ORF">NCTC11636_00508</name>
</gene>
<name>A0A448HER6_9ACTO</name>
<evidence type="ECO:0000259" key="10">
    <source>
        <dbReference type="Pfam" id="PF25548"/>
    </source>
</evidence>
<reference evidence="11 12" key="1">
    <citation type="submission" date="2018-12" db="EMBL/GenBank/DDBJ databases">
        <authorList>
            <consortium name="Pathogen Informatics"/>
        </authorList>
    </citation>
    <scope>NUCLEOTIDE SEQUENCE [LARGE SCALE GENOMIC DNA]</scope>
    <source>
        <strain evidence="11 12">NCTC11636</strain>
    </source>
</reference>
<keyword evidence="3" id="KW-0964">Secreted</keyword>
<evidence type="ECO:0000256" key="8">
    <source>
        <dbReference type="SAM" id="SignalP"/>
    </source>
</evidence>
<feature type="compositionally biased region" description="Low complexity" evidence="6">
    <location>
        <begin position="512"/>
        <end position="548"/>
    </location>
</feature>
<accession>A0A448HER6</accession>
<protein>
    <submittedName>
        <fullName evidence="11">Uncharacterized protein</fullName>
    </submittedName>
</protein>
<keyword evidence="4 8" id="KW-0732">Signal</keyword>
<keyword evidence="7" id="KW-0812">Transmembrane</keyword>
<dbReference type="AlphaFoldDB" id="A0A448HER6"/>
<evidence type="ECO:0000256" key="4">
    <source>
        <dbReference type="ARBA" id="ARBA00022729"/>
    </source>
</evidence>
<evidence type="ECO:0000256" key="7">
    <source>
        <dbReference type="SAM" id="Phobius"/>
    </source>
</evidence>
<keyword evidence="2" id="KW-0134">Cell wall</keyword>
<keyword evidence="12" id="KW-1185">Reference proteome</keyword>
<dbReference type="GO" id="GO:0007155">
    <property type="term" value="P:cell adhesion"/>
    <property type="evidence" value="ECO:0007669"/>
    <property type="project" value="InterPro"/>
</dbReference>
<proteinExistence type="predicted"/>
<feature type="domain" description="DUF7926" evidence="10">
    <location>
        <begin position="188"/>
        <end position="364"/>
    </location>
</feature>
<feature type="domain" description="SDR-like Ig" evidence="9">
    <location>
        <begin position="72"/>
        <end position="162"/>
    </location>
</feature>
<evidence type="ECO:0000256" key="2">
    <source>
        <dbReference type="ARBA" id="ARBA00022512"/>
    </source>
</evidence>
<evidence type="ECO:0000256" key="6">
    <source>
        <dbReference type="SAM" id="MobiDB-lite"/>
    </source>
</evidence>
<organism evidence="11 12">
    <name type="scientific">Actinomyces howellii</name>
    <dbReference type="NCBI Taxonomy" id="52771"/>
    <lineage>
        <taxon>Bacteria</taxon>
        <taxon>Bacillati</taxon>
        <taxon>Actinomycetota</taxon>
        <taxon>Actinomycetes</taxon>
        <taxon>Actinomycetales</taxon>
        <taxon>Actinomycetaceae</taxon>
        <taxon>Actinomyces</taxon>
    </lineage>
</organism>
<dbReference type="InterPro" id="IPR011252">
    <property type="entry name" value="Fibrogen-bd_dom1"/>
</dbReference>
<evidence type="ECO:0000256" key="5">
    <source>
        <dbReference type="ARBA" id="ARBA00023088"/>
    </source>
</evidence>
<evidence type="ECO:0000313" key="11">
    <source>
        <dbReference type="EMBL" id="VEG26401.1"/>
    </source>
</evidence>
<dbReference type="Pfam" id="PF17961">
    <property type="entry name" value="Big_8"/>
    <property type="match status" value="1"/>
</dbReference>
<feature type="chain" id="PRO_5019193892" evidence="8">
    <location>
        <begin position="37"/>
        <end position="590"/>
    </location>
</feature>
<evidence type="ECO:0000256" key="1">
    <source>
        <dbReference type="ARBA" id="ARBA00004168"/>
    </source>
</evidence>
<dbReference type="InterPro" id="IPR057686">
    <property type="entry name" value="DUF7926"/>
</dbReference>
<feature type="compositionally biased region" description="Pro residues" evidence="6">
    <location>
        <begin position="497"/>
        <end position="511"/>
    </location>
</feature>
<keyword evidence="7" id="KW-1133">Transmembrane helix</keyword>
<keyword evidence="7" id="KW-0472">Membrane</keyword>
<dbReference type="Pfam" id="PF25548">
    <property type="entry name" value="DUF7926"/>
    <property type="match status" value="1"/>
</dbReference>
<dbReference type="KEGG" id="ahw:NCTC11636_00508"/>
<feature type="transmembrane region" description="Helical" evidence="7">
    <location>
        <begin position="564"/>
        <end position="585"/>
    </location>
</feature>
<dbReference type="InterPro" id="IPR041171">
    <property type="entry name" value="SDR_Ig"/>
</dbReference>
<keyword evidence="5" id="KW-0572">Peptidoglycan-anchor</keyword>
<dbReference type="SUPFAM" id="SSF49401">
    <property type="entry name" value="Bacterial adhesins"/>
    <property type="match status" value="1"/>
</dbReference>
<feature type="signal peptide" evidence="8">
    <location>
        <begin position="1"/>
        <end position="36"/>
    </location>
</feature>
<comment type="subcellular location">
    <subcellularLocation>
        <location evidence="1">Secreted</location>
        <location evidence="1">Cell wall</location>
        <topology evidence="1">Peptidoglycan-anchor</topology>
    </subcellularLocation>
</comment>
<dbReference type="InterPro" id="IPR008966">
    <property type="entry name" value="Adhesion_dom_sf"/>
</dbReference>
<dbReference type="Gene3D" id="2.60.40.1280">
    <property type="match status" value="1"/>
</dbReference>
<dbReference type="Proteomes" id="UP000266895">
    <property type="component" value="Chromosome"/>
</dbReference>
<dbReference type="EMBL" id="LR134350">
    <property type="protein sequence ID" value="VEG26401.1"/>
    <property type="molecule type" value="Genomic_DNA"/>
</dbReference>
<evidence type="ECO:0000256" key="3">
    <source>
        <dbReference type="ARBA" id="ARBA00022525"/>
    </source>
</evidence>
<feature type="region of interest" description="Disordered" evidence="6">
    <location>
        <begin position="494"/>
        <end position="554"/>
    </location>
</feature>
<evidence type="ECO:0000259" key="9">
    <source>
        <dbReference type="Pfam" id="PF17961"/>
    </source>
</evidence>
<evidence type="ECO:0000313" key="12">
    <source>
        <dbReference type="Proteomes" id="UP000266895"/>
    </source>
</evidence>
<sequence>MLPKPATRHQGTALLLAVLLLAVSGMTALFSPAARAENNPNIVVTLETNPLVLTDHDGTPQPGRAAIVEEPVQMRFSWDASAADPKPGQSFFIALPEEYRFREIGRHDDLVLGNGTKVGDCVTTSFSLTCTFNDAIVATSDLRGSGTQMLMAQKTTATNNGNFDLNGTATTVFHPNNEPIQPIAWIEKNLSKYANSLQRDSSGVTWHIEFSGGAIATHLGTTAGTVSTVTFSDVTGGGQVLDPDLSNWYVRVNPERYGGGADGYFDVARGDGTVLNPDHGTFTLTPTISADGTSASVTLTRTDAPFDPRTNYEIVYRSLAEGGQIVPGKVYTNTATLVGGQGTELSSSMSYRDLISYDVTLTQGFGSFSVKKYATGALQSQVPAGTTVTLNVSYELPQGSTEANFPTWTNKPPSNPYTVQLTVGEQQDSSTLYTFPRGTTVTLTEDTSATTLPSGTAWGSATFNVNGTETSDSVSLTVGDATVTAVSLYNEVVEATPPTPTPTPEPTPTPTTPEATPTTPEATPTTPEATTTTTPRTTTTTITTTRTTVTSRGGGSGLLARTGAAGSLALVAVAGLGVGAALLLAHRRRG</sequence>